<accession>A0A8S5SPS3</accession>
<evidence type="ECO:0000313" key="2">
    <source>
        <dbReference type="EMBL" id="DAF52803.1"/>
    </source>
</evidence>
<reference evidence="2" key="1">
    <citation type="journal article" date="2021" name="Proc. Natl. Acad. Sci. U.S.A.">
        <title>A Catalog of Tens of Thousands of Viruses from Human Metagenomes Reveals Hidden Associations with Chronic Diseases.</title>
        <authorList>
            <person name="Tisza M.J."/>
            <person name="Buck C.B."/>
        </authorList>
    </citation>
    <scope>NUCLEOTIDE SEQUENCE</scope>
    <source>
        <strain evidence="2">CtqSm5</strain>
    </source>
</reference>
<evidence type="ECO:0000256" key="1">
    <source>
        <dbReference type="SAM" id="MobiDB-lite"/>
    </source>
</evidence>
<protein>
    <submittedName>
        <fullName evidence="2">Uncharacterized protein</fullName>
    </submittedName>
</protein>
<feature type="compositionally biased region" description="Basic and acidic residues" evidence="1">
    <location>
        <begin position="34"/>
        <end position="69"/>
    </location>
</feature>
<proteinExistence type="predicted"/>
<feature type="region of interest" description="Disordered" evidence="1">
    <location>
        <begin position="34"/>
        <end position="94"/>
    </location>
</feature>
<feature type="compositionally biased region" description="Polar residues" evidence="1">
    <location>
        <begin position="84"/>
        <end position="94"/>
    </location>
</feature>
<organism evidence="2">
    <name type="scientific">Siphoviridae sp. ctqSm5</name>
    <dbReference type="NCBI Taxonomy" id="2827949"/>
    <lineage>
        <taxon>Viruses</taxon>
        <taxon>Duplodnaviria</taxon>
        <taxon>Heunggongvirae</taxon>
        <taxon>Uroviricota</taxon>
        <taxon>Caudoviricetes</taxon>
    </lineage>
</organism>
<name>A0A8S5SPS3_9CAUD</name>
<sequence>MAKTRENHRNKKKAPKVYVELDLKQFNDILKPKESKFKGKKDNRGKIRSNRDNKYNDKGDKKSCNKDKQGNNNNRNGKPKYNDKPNQNKSKQPK</sequence>
<dbReference type="EMBL" id="BK032642">
    <property type="protein sequence ID" value="DAF52803.1"/>
    <property type="molecule type" value="Genomic_DNA"/>
</dbReference>